<dbReference type="Proteomes" id="UP000682782">
    <property type="component" value="Chromosome"/>
</dbReference>
<keyword evidence="1" id="KW-0378">Hydrolase</keyword>
<gene>
    <name evidence="1" type="ORF">JYE49_06760</name>
</gene>
<keyword evidence="2" id="KW-1185">Reference proteome</keyword>
<accession>A0AC61N584</accession>
<evidence type="ECO:0000313" key="2">
    <source>
        <dbReference type="Proteomes" id="UP000682782"/>
    </source>
</evidence>
<protein>
    <submittedName>
        <fullName evidence="1">Alpha/beta hydrolase</fullName>
    </submittedName>
</protein>
<dbReference type="EMBL" id="CP068393">
    <property type="protein sequence ID" value="QUC68385.1"/>
    <property type="molecule type" value="Genomic_DNA"/>
</dbReference>
<reference evidence="1" key="1">
    <citation type="submission" date="2021-01" db="EMBL/GenBank/DDBJ databases">
        <title>Complete genome sequence of Clostridiales bacterium R-7.</title>
        <authorList>
            <person name="Mahoney-Kurpe S.C."/>
            <person name="Palevich N."/>
            <person name="Koike S."/>
            <person name="Moon C.D."/>
            <person name="Attwood G.T."/>
        </authorList>
    </citation>
    <scope>NUCLEOTIDE SEQUENCE</scope>
    <source>
        <strain evidence="1">R-7</strain>
    </source>
</reference>
<name>A0AC61N584_9FIRM</name>
<proteinExistence type="predicted"/>
<organism evidence="1 2">
    <name type="scientific">Aristaeella hokkaidonensis</name>
    <dbReference type="NCBI Taxonomy" id="3046382"/>
    <lineage>
        <taxon>Bacteria</taxon>
        <taxon>Bacillati</taxon>
        <taxon>Bacillota</taxon>
        <taxon>Clostridia</taxon>
        <taxon>Eubacteriales</taxon>
        <taxon>Aristaeellaceae</taxon>
        <taxon>Aristaeella</taxon>
    </lineage>
</organism>
<evidence type="ECO:0000313" key="1">
    <source>
        <dbReference type="EMBL" id="QUC68385.1"/>
    </source>
</evidence>
<sequence length="301" mass="33908">MSYLEKTIASKDGYPLALRIYEADTPKAVVKCIHGMEEYQDRYMSFAEYLQEAGYTVVTANLRGHGPDAPKLSHIADREGHQRLLEDEEAILNDIHAQWPGVPVILFGHSMGTIIARVFLQKFSREFHKAVLSGYPNPNGAAGAGIVLTDLIASFKGADGYSKVVDGMVLGPFSKAVPDAKTPQDWLSVNPDNVRRYIEDPLCGARFTLGSYNALFHLIRMMDSPELYEDVWKELPILMISGKDDPCTGGEKGRADSENRLRRAGFRELEIVTLEGMRHEILNEKNRKEVYRRILEFMDKE</sequence>